<name>A0A0G1KTW6_9BACT</name>
<reference evidence="1 2" key="1">
    <citation type="journal article" date="2015" name="Nature">
        <title>rRNA introns, odd ribosomes, and small enigmatic genomes across a large radiation of phyla.</title>
        <authorList>
            <person name="Brown C.T."/>
            <person name="Hug L.A."/>
            <person name="Thomas B.C."/>
            <person name="Sharon I."/>
            <person name="Castelle C.J."/>
            <person name="Singh A."/>
            <person name="Wilkins M.J."/>
            <person name="Williams K.H."/>
            <person name="Banfield J.F."/>
        </authorList>
    </citation>
    <scope>NUCLEOTIDE SEQUENCE [LARGE SCALE GENOMIC DNA]</scope>
</reference>
<evidence type="ECO:0000313" key="2">
    <source>
        <dbReference type="Proteomes" id="UP000034006"/>
    </source>
</evidence>
<organism evidence="1 2">
    <name type="scientific">Candidatus Collierbacteria bacterium GW2011_GWB2_44_22</name>
    <dbReference type="NCBI Taxonomy" id="1618387"/>
    <lineage>
        <taxon>Bacteria</taxon>
        <taxon>Candidatus Collieribacteriota</taxon>
    </lineage>
</organism>
<sequence>MTIHDYFSSSDLALVTTLSLYYPIDSLDRSCLPKIQFFFKRDSGLDKFVESYWKGELQVNPITFFNQLKIIKTRIYEH</sequence>
<protein>
    <recommendedName>
        <fullName evidence="3">DUF5659 domain-containing protein</fullName>
    </recommendedName>
</protein>
<evidence type="ECO:0000313" key="1">
    <source>
        <dbReference type="EMBL" id="KKT51344.1"/>
    </source>
</evidence>
<dbReference type="EMBL" id="LCIH01000013">
    <property type="protein sequence ID" value="KKT51344.1"/>
    <property type="molecule type" value="Genomic_DNA"/>
</dbReference>
<dbReference type="Proteomes" id="UP000034006">
    <property type="component" value="Unassembled WGS sequence"/>
</dbReference>
<dbReference type="AlphaFoldDB" id="A0A0G1KTW6"/>
<accession>A0A0G1KTW6</accession>
<proteinExistence type="predicted"/>
<comment type="caution">
    <text evidence="1">The sequence shown here is derived from an EMBL/GenBank/DDBJ whole genome shotgun (WGS) entry which is preliminary data.</text>
</comment>
<gene>
    <name evidence="1" type="ORF">UW44_C0013G0064</name>
</gene>
<evidence type="ECO:0008006" key="3">
    <source>
        <dbReference type="Google" id="ProtNLM"/>
    </source>
</evidence>